<evidence type="ECO:0000313" key="1">
    <source>
        <dbReference type="EMBL" id="CAG8852077.1"/>
    </source>
</evidence>
<dbReference type="Proteomes" id="UP000789920">
    <property type="component" value="Unassembled WGS sequence"/>
</dbReference>
<comment type="caution">
    <text evidence="1">The sequence shown here is derived from an EMBL/GenBank/DDBJ whole genome shotgun (WGS) entry which is preliminary data.</text>
</comment>
<reference evidence="1" key="1">
    <citation type="submission" date="2021-06" db="EMBL/GenBank/DDBJ databases">
        <authorList>
            <person name="Kallberg Y."/>
            <person name="Tangrot J."/>
            <person name="Rosling A."/>
        </authorList>
    </citation>
    <scope>NUCLEOTIDE SEQUENCE</scope>
    <source>
        <strain evidence="1">MA461A</strain>
    </source>
</reference>
<name>A0ACA9T072_9GLOM</name>
<sequence>GHCSEKEFYGFVCIDLSLNMCKVLSSDVDFLLYWLIDIGYVDGLQKL</sequence>
<feature type="non-terminal residue" evidence="1">
    <location>
        <position position="1"/>
    </location>
</feature>
<evidence type="ECO:0000313" key="2">
    <source>
        <dbReference type="Proteomes" id="UP000789920"/>
    </source>
</evidence>
<keyword evidence="2" id="KW-1185">Reference proteome</keyword>
<accession>A0ACA9T072</accession>
<protein>
    <submittedName>
        <fullName evidence="1">30390_t:CDS:1</fullName>
    </submittedName>
</protein>
<proteinExistence type="predicted"/>
<dbReference type="EMBL" id="CAJVQC010179868">
    <property type="protein sequence ID" value="CAG8852077.1"/>
    <property type="molecule type" value="Genomic_DNA"/>
</dbReference>
<organism evidence="1 2">
    <name type="scientific">Racocetra persica</name>
    <dbReference type="NCBI Taxonomy" id="160502"/>
    <lineage>
        <taxon>Eukaryota</taxon>
        <taxon>Fungi</taxon>
        <taxon>Fungi incertae sedis</taxon>
        <taxon>Mucoromycota</taxon>
        <taxon>Glomeromycotina</taxon>
        <taxon>Glomeromycetes</taxon>
        <taxon>Diversisporales</taxon>
        <taxon>Gigasporaceae</taxon>
        <taxon>Racocetra</taxon>
    </lineage>
</organism>
<feature type="non-terminal residue" evidence="1">
    <location>
        <position position="47"/>
    </location>
</feature>
<gene>
    <name evidence="1" type="ORF">RPERSI_LOCUS36892</name>
</gene>